<protein>
    <submittedName>
        <fullName evidence="1">Uncharacterized protein</fullName>
    </submittedName>
</protein>
<sequence>MRHLKIIIGWQPKIKTLSNMDKNKKLDAEKVMRELMERLSETPLSEEQQKMFSEIIESNLNKTEPAVSHQLVIYREHFFDSFSSRPRPLHGQIISPDVTRSTHEVDNIEELLSAIPSFQLTASYVGSIESYLWALSSQAFLYFLPAFMYHSLASCYSIYLFVAELVEDLTLPLYEPVVESLHKYARIELMRKQQLDWRLTMFHDRFDNVTDEEGKAIYLFLAALRETHGEDFFEGIEVAIDRYWGRFESL</sequence>
<comment type="caution">
    <text evidence="1">The sequence shown here is derived from an EMBL/GenBank/DDBJ whole genome shotgun (WGS) entry which is preliminary data.</text>
</comment>
<dbReference type="Proteomes" id="UP000239872">
    <property type="component" value="Unassembled WGS sequence"/>
</dbReference>
<evidence type="ECO:0000313" key="2">
    <source>
        <dbReference type="Proteomes" id="UP000239872"/>
    </source>
</evidence>
<accession>A0A2S7SVH9</accession>
<organism evidence="1 2">
    <name type="scientific">Flavipsychrobacter stenotrophus</name>
    <dbReference type="NCBI Taxonomy" id="2077091"/>
    <lineage>
        <taxon>Bacteria</taxon>
        <taxon>Pseudomonadati</taxon>
        <taxon>Bacteroidota</taxon>
        <taxon>Chitinophagia</taxon>
        <taxon>Chitinophagales</taxon>
        <taxon>Chitinophagaceae</taxon>
        <taxon>Flavipsychrobacter</taxon>
    </lineage>
</organism>
<gene>
    <name evidence="1" type="ORF">CJD36_012155</name>
</gene>
<proteinExistence type="predicted"/>
<reference evidence="1 2" key="1">
    <citation type="submission" date="2018-01" db="EMBL/GenBank/DDBJ databases">
        <title>A novel member of the phylum Bacteroidetes isolated from glacier ice.</title>
        <authorList>
            <person name="Liu Q."/>
            <person name="Xin Y.-H."/>
        </authorList>
    </citation>
    <scope>NUCLEOTIDE SEQUENCE [LARGE SCALE GENOMIC DNA]</scope>
    <source>
        <strain evidence="1 2">RB1R16</strain>
    </source>
</reference>
<dbReference type="AlphaFoldDB" id="A0A2S7SVH9"/>
<keyword evidence="2" id="KW-1185">Reference proteome</keyword>
<dbReference type="EMBL" id="PPSL01000003">
    <property type="protein sequence ID" value="PQJ10718.1"/>
    <property type="molecule type" value="Genomic_DNA"/>
</dbReference>
<evidence type="ECO:0000313" key="1">
    <source>
        <dbReference type="EMBL" id="PQJ10718.1"/>
    </source>
</evidence>
<name>A0A2S7SVH9_9BACT</name>